<dbReference type="AlphaFoldDB" id="A0A804L2J3"/>
<name>A0A804L2J3_MUSAM</name>
<dbReference type="Gramene" id="Ma11_t00060.1">
    <property type="protein sequence ID" value="Ma11_p00060.1"/>
    <property type="gene ID" value="Ma11_g00060"/>
</dbReference>
<evidence type="ECO:0000313" key="2">
    <source>
        <dbReference type="Proteomes" id="UP000012960"/>
    </source>
</evidence>
<sequence>MATRPRNTTISGRQLQLDQQLLPVPDRREQGAGSREQGIVITALIRATTST</sequence>
<accession>A0A804L2J3</accession>
<dbReference type="Proteomes" id="UP000012960">
    <property type="component" value="Unplaced"/>
</dbReference>
<organism evidence="1 2">
    <name type="scientific">Musa acuminata subsp. malaccensis</name>
    <name type="common">Wild banana</name>
    <name type="synonym">Musa malaccensis</name>
    <dbReference type="NCBI Taxonomy" id="214687"/>
    <lineage>
        <taxon>Eukaryota</taxon>
        <taxon>Viridiplantae</taxon>
        <taxon>Streptophyta</taxon>
        <taxon>Embryophyta</taxon>
        <taxon>Tracheophyta</taxon>
        <taxon>Spermatophyta</taxon>
        <taxon>Magnoliopsida</taxon>
        <taxon>Liliopsida</taxon>
        <taxon>Zingiberales</taxon>
        <taxon>Musaceae</taxon>
        <taxon>Musa</taxon>
    </lineage>
</organism>
<evidence type="ECO:0000313" key="1">
    <source>
        <dbReference type="EnsemblPlants" id="Ma11_p00060.1"/>
    </source>
</evidence>
<reference evidence="1" key="1">
    <citation type="submission" date="2021-05" db="UniProtKB">
        <authorList>
            <consortium name="EnsemblPlants"/>
        </authorList>
    </citation>
    <scope>IDENTIFICATION</scope>
    <source>
        <strain evidence="1">subsp. malaccensis</strain>
    </source>
</reference>
<dbReference type="EnsemblPlants" id="Ma11_t00060.1">
    <property type="protein sequence ID" value="Ma11_p00060.1"/>
    <property type="gene ID" value="Ma11_g00060"/>
</dbReference>
<protein>
    <submittedName>
        <fullName evidence="1">Uncharacterized protein</fullName>
    </submittedName>
</protein>
<keyword evidence="2" id="KW-1185">Reference proteome</keyword>
<dbReference type="InParanoid" id="A0A804L2J3"/>
<proteinExistence type="predicted"/>